<dbReference type="InterPro" id="IPR000524">
    <property type="entry name" value="Tscrpt_reg_HTH_GntR"/>
</dbReference>
<keyword evidence="1" id="KW-0805">Transcription regulation</keyword>
<dbReference type="Proteomes" id="UP000231693">
    <property type="component" value="Unassembled WGS sequence"/>
</dbReference>
<dbReference type="InterPro" id="IPR036390">
    <property type="entry name" value="WH_DNA-bd_sf"/>
</dbReference>
<evidence type="ECO:0000256" key="3">
    <source>
        <dbReference type="ARBA" id="ARBA00023163"/>
    </source>
</evidence>
<dbReference type="InterPro" id="IPR036388">
    <property type="entry name" value="WH-like_DNA-bd_sf"/>
</dbReference>
<keyword evidence="3" id="KW-0804">Transcription</keyword>
<evidence type="ECO:0000313" key="6">
    <source>
        <dbReference type="Proteomes" id="UP000231693"/>
    </source>
</evidence>
<accession>A0A2M9CY41</accession>
<keyword evidence="2" id="KW-0238">DNA-binding</keyword>
<keyword evidence="6" id="KW-1185">Reference proteome</keyword>
<evidence type="ECO:0000259" key="4">
    <source>
        <dbReference type="PROSITE" id="PS50949"/>
    </source>
</evidence>
<dbReference type="PROSITE" id="PS50949">
    <property type="entry name" value="HTH_GNTR"/>
    <property type="match status" value="1"/>
</dbReference>
<name>A0A2M9CY41_9CELL</name>
<feature type="domain" description="HTH gntR-type" evidence="4">
    <location>
        <begin position="11"/>
        <end position="79"/>
    </location>
</feature>
<organism evidence="5 6">
    <name type="scientific">Sediminihabitans luteus</name>
    <dbReference type="NCBI Taxonomy" id="1138585"/>
    <lineage>
        <taxon>Bacteria</taxon>
        <taxon>Bacillati</taxon>
        <taxon>Actinomycetota</taxon>
        <taxon>Actinomycetes</taxon>
        <taxon>Micrococcales</taxon>
        <taxon>Cellulomonadaceae</taxon>
        <taxon>Sediminihabitans</taxon>
    </lineage>
</organism>
<evidence type="ECO:0000256" key="2">
    <source>
        <dbReference type="ARBA" id="ARBA00023125"/>
    </source>
</evidence>
<dbReference type="CDD" id="cd07377">
    <property type="entry name" value="WHTH_GntR"/>
    <property type="match status" value="1"/>
</dbReference>
<dbReference type="AlphaFoldDB" id="A0A2M9CY41"/>
<dbReference type="RefSeq" id="WP_100421311.1">
    <property type="nucleotide sequence ID" value="NZ_BOOX01000015.1"/>
</dbReference>
<dbReference type="EMBL" id="PGFE01000001">
    <property type="protein sequence ID" value="PJJ76820.1"/>
    <property type="molecule type" value="Genomic_DNA"/>
</dbReference>
<dbReference type="GO" id="GO:0003677">
    <property type="term" value="F:DNA binding"/>
    <property type="evidence" value="ECO:0007669"/>
    <property type="project" value="UniProtKB-KW"/>
</dbReference>
<dbReference type="Pfam" id="PF00392">
    <property type="entry name" value="GntR"/>
    <property type="match status" value="1"/>
</dbReference>
<reference evidence="5 6" key="1">
    <citation type="submission" date="2017-11" db="EMBL/GenBank/DDBJ databases">
        <title>Genomic Encyclopedia of Archaeal and Bacterial Type Strains, Phase II (KMG-II): From Individual Species to Whole Genera.</title>
        <authorList>
            <person name="Goeker M."/>
        </authorList>
    </citation>
    <scope>NUCLEOTIDE SEQUENCE [LARGE SCALE GENOMIC DNA]</scope>
    <source>
        <strain evidence="5 6">DSM 25478</strain>
    </source>
</reference>
<dbReference type="PANTHER" id="PTHR38445">
    <property type="entry name" value="HTH-TYPE TRANSCRIPTIONAL REPRESSOR YTRA"/>
    <property type="match status" value="1"/>
</dbReference>
<proteinExistence type="predicted"/>
<evidence type="ECO:0000256" key="1">
    <source>
        <dbReference type="ARBA" id="ARBA00023015"/>
    </source>
</evidence>
<protein>
    <submittedName>
        <fullName evidence="5">GntR family transcriptional regulator</fullName>
    </submittedName>
</protein>
<evidence type="ECO:0000313" key="5">
    <source>
        <dbReference type="EMBL" id="PJJ76820.1"/>
    </source>
</evidence>
<dbReference type="SUPFAM" id="SSF46785">
    <property type="entry name" value="Winged helix' DNA-binding domain"/>
    <property type="match status" value="1"/>
</dbReference>
<dbReference type="GO" id="GO:0003700">
    <property type="term" value="F:DNA-binding transcription factor activity"/>
    <property type="evidence" value="ECO:0007669"/>
    <property type="project" value="InterPro"/>
</dbReference>
<dbReference type="PANTHER" id="PTHR38445:SF7">
    <property type="entry name" value="GNTR-FAMILY TRANSCRIPTIONAL REGULATOR"/>
    <property type="match status" value="1"/>
</dbReference>
<dbReference type="OrthoDB" id="3192286at2"/>
<gene>
    <name evidence="5" type="ORF">CLV28_0024</name>
</gene>
<comment type="caution">
    <text evidence="5">The sequence shown here is derived from an EMBL/GenBank/DDBJ whole genome shotgun (WGS) entry which is preliminary data.</text>
</comment>
<sequence length="117" mass="12456">MIFRIDPTAGVPLYEQLAAQVRVGISRGELTTGERLPAARDLADSLDVNVHTVLKAYQLLRDDGLVELRRGRGAVVAATATGDTAALHAAVRALADEAARLGTSPQTVISLLEEQLR</sequence>
<dbReference type="Gene3D" id="1.10.10.10">
    <property type="entry name" value="Winged helix-like DNA-binding domain superfamily/Winged helix DNA-binding domain"/>
    <property type="match status" value="1"/>
</dbReference>
<dbReference type="SMART" id="SM00345">
    <property type="entry name" value="HTH_GNTR"/>
    <property type="match status" value="1"/>
</dbReference>